<evidence type="ECO:0000313" key="3">
    <source>
        <dbReference type="Proteomes" id="UP001291926"/>
    </source>
</evidence>
<sequence>MSNSRQIDDSLEKEMTPIVIEEDTKQDVEIIEPQNQEENAPKKNDRKRKSKVWSEFTIITNKDGSQKAKYIALNSQGSTTQFHKHLSSCGVRLATTRNQRVFTTQVLSPSDFGGGSGGTITTYSALAIPASHPLMCIDYPSHARGPQRSPVHRSIHISESLTESNDVLSRLDSTTLEYVLDHGLGDQSTGCPIAL</sequence>
<comment type="caution">
    <text evidence="2">The sequence shown here is derived from an EMBL/GenBank/DDBJ whole genome shotgun (WGS) entry which is preliminary data.</text>
</comment>
<evidence type="ECO:0000256" key="1">
    <source>
        <dbReference type="SAM" id="MobiDB-lite"/>
    </source>
</evidence>
<accession>A0ABR0CLB9</accession>
<reference evidence="2 3" key="1">
    <citation type="journal article" date="2023" name="bioRxiv">
        <title>Genome report: Whole genome sequence and annotation of Penstemon davidsonii.</title>
        <authorList>
            <person name="Ostevik K.L."/>
            <person name="Alabady M."/>
            <person name="Zhang M."/>
            <person name="Rausher M.D."/>
        </authorList>
    </citation>
    <scope>NUCLEOTIDE SEQUENCE [LARGE SCALE GENOMIC DNA]</scope>
    <source>
        <strain evidence="2">DNT005</strain>
        <tissue evidence="2">Whole leaf</tissue>
    </source>
</reference>
<name>A0ABR0CLB9_9LAMI</name>
<feature type="region of interest" description="Disordered" evidence="1">
    <location>
        <begin position="1"/>
        <end position="48"/>
    </location>
</feature>
<feature type="compositionally biased region" description="Basic and acidic residues" evidence="1">
    <location>
        <begin position="1"/>
        <end position="15"/>
    </location>
</feature>
<organism evidence="2 3">
    <name type="scientific">Penstemon davidsonii</name>
    <dbReference type="NCBI Taxonomy" id="160366"/>
    <lineage>
        <taxon>Eukaryota</taxon>
        <taxon>Viridiplantae</taxon>
        <taxon>Streptophyta</taxon>
        <taxon>Embryophyta</taxon>
        <taxon>Tracheophyta</taxon>
        <taxon>Spermatophyta</taxon>
        <taxon>Magnoliopsida</taxon>
        <taxon>eudicotyledons</taxon>
        <taxon>Gunneridae</taxon>
        <taxon>Pentapetalae</taxon>
        <taxon>asterids</taxon>
        <taxon>lamiids</taxon>
        <taxon>Lamiales</taxon>
        <taxon>Plantaginaceae</taxon>
        <taxon>Cheloneae</taxon>
        <taxon>Penstemon</taxon>
    </lineage>
</organism>
<evidence type="ECO:0000313" key="2">
    <source>
        <dbReference type="EMBL" id="KAK4477725.1"/>
    </source>
</evidence>
<gene>
    <name evidence="2" type="ORF">RD792_016979</name>
</gene>
<protein>
    <submittedName>
        <fullName evidence="2">Uncharacterized protein</fullName>
    </submittedName>
</protein>
<dbReference type="Proteomes" id="UP001291926">
    <property type="component" value="Unassembled WGS sequence"/>
</dbReference>
<keyword evidence="3" id="KW-1185">Reference proteome</keyword>
<proteinExistence type="predicted"/>
<dbReference type="EMBL" id="JAYDYQ010002688">
    <property type="protein sequence ID" value="KAK4477725.1"/>
    <property type="molecule type" value="Genomic_DNA"/>
</dbReference>